<sequence length="267" mass="30163">MTAGTIPLPALPPPGSEAPSVLAFGMMKGGSTLLFDLLAALAPAAGLAWFSLNDHLFRIGVREAEAPQEAARLFLPRGYCYGGFRDWPPHPIPILGTARAVWLLRDPRDMLVSLYHSTVRSHRIPDAGADGREHYMAELRRRAQAMTLAEFCRSRVGVYQRMFERFLASGLTERPNLRVYRYEDVIFRKREWVDDLCDWYGWRIPARVRRAAAERFDLLPDTPDPDAHVRRVWPGSHRLELAAEDVAFLDGALAGPLRRFGYLPPEG</sequence>
<dbReference type="Proteomes" id="UP000597507">
    <property type="component" value="Unassembled WGS sequence"/>
</dbReference>
<evidence type="ECO:0000313" key="2">
    <source>
        <dbReference type="EMBL" id="GGG23846.1"/>
    </source>
</evidence>
<evidence type="ECO:0000313" key="3">
    <source>
        <dbReference type="Proteomes" id="UP000597507"/>
    </source>
</evidence>
<evidence type="ECO:0000259" key="1">
    <source>
        <dbReference type="Pfam" id="PF00685"/>
    </source>
</evidence>
<dbReference type="Pfam" id="PF00685">
    <property type="entry name" value="Sulfotransfer_1"/>
    <property type="match status" value="1"/>
</dbReference>
<name>A0A8J2Z9B4_9PROT</name>
<protein>
    <recommendedName>
        <fullName evidence="1">Sulfotransferase domain-containing protein</fullName>
    </recommendedName>
</protein>
<gene>
    <name evidence="2" type="ORF">GCM10010964_10020</name>
</gene>
<proteinExistence type="predicted"/>
<dbReference type="InterPro" id="IPR027417">
    <property type="entry name" value="P-loop_NTPase"/>
</dbReference>
<comment type="caution">
    <text evidence="2">The sequence shown here is derived from an EMBL/GenBank/DDBJ whole genome shotgun (WGS) entry which is preliminary data.</text>
</comment>
<accession>A0A8J2Z9B4</accession>
<dbReference type="AlphaFoldDB" id="A0A8J2Z9B4"/>
<dbReference type="EMBL" id="BMKS01000002">
    <property type="protein sequence ID" value="GGG23846.1"/>
    <property type="molecule type" value="Genomic_DNA"/>
</dbReference>
<feature type="domain" description="Sulfotransferase" evidence="1">
    <location>
        <begin position="98"/>
        <end position="205"/>
    </location>
</feature>
<organism evidence="2 3">
    <name type="scientific">Caldovatus sediminis</name>
    <dbReference type="NCBI Taxonomy" id="2041189"/>
    <lineage>
        <taxon>Bacteria</taxon>
        <taxon>Pseudomonadati</taxon>
        <taxon>Pseudomonadota</taxon>
        <taxon>Alphaproteobacteria</taxon>
        <taxon>Acetobacterales</taxon>
        <taxon>Roseomonadaceae</taxon>
        <taxon>Caldovatus</taxon>
    </lineage>
</organism>
<reference evidence="2 3" key="1">
    <citation type="journal article" date="2014" name="Int. J. Syst. Evol. Microbiol.">
        <title>Complete genome sequence of Corynebacterium casei LMG S-19264T (=DSM 44701T), isolated from a smear-ripened cheese.</title>
        <authorList>
            <consortium name="US DOE Joint Genome Institute (JGI-PGF)"/>
            <person name="Walter F."/>
            <person name="Albersmeier A."/>
            <person name="Kalinowski J."/>
            <person name="Ruckert C."/>
        </authorList>
    </citation>
    <scope>NUCLEOTIDE SEQUENCE [LARGE SCALE GENOMIC DNA]</scope>
    <source>
        <strain evidence="2 3">CGMCC 1.16330</strain>
    </source>
</reference>
<dbReference type="Gene3D" id="3.40.50.300">
    <property type="entry name" value="P-loop containing nucleotide triphosphate hydrolases"/>
    <property type="match status" value="1"/>
</dbReference>
<keyword evidence="3" id="KW-1185">Reference proteome</keyword>
<dbReference type="GO" id="GO:0008146">
    <property type="term" value="F:sulfotransferase activity"/>
    <property type="evidence" value="ECO:0007669"/>
    <property type="project" value="InterPro"/>
</dbReference>
<dbReference type="SUPFAM" id="SSF52540">
    <property type="entry name" value="P-loop containing nucleoside triphosphate hydrolases"/>
    <property type="match status" value="1"/>
</dbReference>
<dbReference type="InterPro" id="IPR000863">
    <property type="entry name" value="Sulfotransferase_dom"/>
</dbReference>
<dbReference type="RefSeq" id="WP_188898890.1">
    <property type="nucleotide sequence ID" value="NZ_BMKS01000002.1"/>
</dbReference>